<evidence type="ECO:0000313" key="3">
    <source>
        <dbReference type="Proteomes" id="UP001610563"/>
    </source>
</evidence>
<dbReference type="InterPro" id="IPR036291">
    <property type="entry name" value="NAD(P)-bd_dom_sf"/>
</dbReference>
<dbReference type="InterPro" id="IPR028356">
    <property type="entry name" value="UDPglc_DH_euk"/>
</dbReference>
<evidence type="ECO:0000259" key="1">
    <source>
        <dbReference type="Pfam" id="PF03721"/>
    </source>
</evidence>
<dbReference type="InterPro" id="IPR001732">
    <property type="entry name" value="UDP-Glc/GDP-Man_DH_N"/>
</dbReference>
<accession>A0ABR4G3F3</accession>
<dbReference type="SUPFAM" id="SSF51735">
    <property type="entry name" value="NAD(P)-binding Rossmann-fold domains"/>
    <property type="match status" value="1"/>
</dbReference>
<reference evidence="2 3" key="1">
    <citation type="submission" date="2024-07" db="EMBL/GenBank/DDBJ databases">
        <title>Section-level genome sequencing and comparative genomics of Aspergillus sections Usti and Cavernicolus.</title>
        <authorList>
            <consortium name="Lawrence Berkeley National Laboratory"/>
            <person name="Nybo J.L."/>
            <person name="Vesth T.C."/>
            <person name="Theobald S."/>
            <person name="Frisvad J.C."/>
            <person name="Larsen T.O."/>
            <person name="Kjaerboelling I."/>
            <person name="Rothschild-Mancinelli K."/>
            <person name="Lyhne E.K."/>
            <person name="Kogle M.E."/>
            <person name="Barry K."/>
            <person name="Clum A."/>
            <person name="Na H."/>
            <person name="Ledsgaard L."/>
            <person name="Lin J."/>
            <person name="Lipzen A."/>
            <person name="Kuo A."/>
            <person name="Riley R."/>
            <person name="Mondo S."/>
            <person name="Labutti K."/>
            <person name="Haridas S."/>
            <person name="Pangalinan J."/>
            <person name="Salamov A.A."/>
            <person name="Simmons B.A."/>
            <person name="Magnuson J.K."/>
            <person name="Chen J."/>
            <person name="Drula E."/>
            <person name="Henrissat B."/>
            <person name="Wiebenga A."/>
            <person name="Lubbers R.J."/>
            <person name="Gomes A.C."/>
            <person name="Makela M.R."/>
            <person name="Stajich J."/>
            <person name="Grigoriev I.V."/>
            <person name="Mortensen U.H."/>
            <person name="De Vries R.P."/>
            <person name="Baker S.E."/>
            <person name="Andersen M.R."/>
        </authorList>
    </citation>
    <scope>NUCLEOTIDE SEQUENCE [LARGE SCALE GENOMIC DNA]</scope>
    <source>
        <strain evidence="2 3">CBS 209.92</strain>
    </source>
</reference>
<protein>
    <recommendedName>
        <fullName evidence="1">UDP-glucose/GDP-mannose dehydrogenase N-terminal domain-containing protein</fullName>
    </recommendedName>
</protein>
<organism evidence="2 3">
    <name type="scientific">Aspergillus keveii</name>
    <dbReference type="NCBI Taxonomy" id="714993"/>
    <lineage>
        <taxon>Eukaryota</taxon>
        <taxon>Fungi</taxon>
        <taxon>Dikarya</taxon>
        <taxon>Ascomycota</taxon>
        <taxon>Pezizomycotina</taxon>
        <taxon>Eurotiomycetes</taxon>
        <taxon>Eurotiomycetidae</taxon>
        <taxon>Eurotiales</taxon>
        <taxon>Aspergillaceae</taxon>
        <taxon>Aspergillus</taxon>
        <taxon>Aspergillus subgen. Nidulantes</taxon>
    </lineage>
</organism>
<dbReference type="PANTHER" id="PTHR11374:SF57">
    <property type="entry name" value="DEHYDROGENASE UGD1, PUTATIVE (AFU_ORTHOLOGUE AFUA_8G00920)-RELATED"/>
    <property type="match status" value="1"/>
</dbReference>
<dbReference type="Proteomes" id="UP001610563">
    <property type="component" value="Unassembled WGS sequence"/>
</dbReference>
<keyword evidence="3" id="KW-1185">Reference proteome</keyword>
<sequence length="522" mass="56299">MIFFIPILIILAGVAILLHRRYLAQREQEGPRVVVKGHTYSEVVESKPVCVAESNNRVGDVNRCCIIGAGRVGAMTGIVLASNNPQVQFSIVDTNERLIAAWKSDRPPITDPGLENILFDDECLAIEGIDNDTTTTTALASKNEEVMRRRKIQNLSFSSDVHATVASAQIVFLCVEMDELDTSFAHLDPTLQTIATASSGPKVIVQRATSPYKTVWHIKEHLESLTPNIHHTILTNPLPSFPPPSCSTSSPLSETRVIIGHIYSPSSRPEDIDALKKLYTPFVPAERIVTMDAYSAELGRMGQTAVLAQQMGSLASLSVLSGACEASTGAVGWMVGSDTAGCSVSGSGGMVLGAEFREVTSELQCLVHMAKESGMEEVAEYWGSLLKVQEFLVRRAVRRLIKEMGTDEEGKKGSVAVVGFGEQRGVGSIATKELRSAGLEIKVAGDQILQKPLEVELGEGIDVVGCVEQACSGCSGVVFLGSTRVQPESLQDIARCMKERRVLSLRSGLDGVKMKQLGFEVL</sequence>
<name>A0ABR4G3F3_9EURO</name>
<dbReference type="EMBL" id="JBFTWV010000057">
    <property type="protein sequence ID" value="KAL2793498.1"/>
    <property type="molecule type" value="Genomic_DNA"/>
</dbReference>
<feature type="domain" description="UDP-glucose/GDP-mannose dehydrogenase N-terminal" evidence="1">
    <location>
        <begin position="63"/>
        <end position="119"/>
    </location>
</feature>
<evidence type="ECO:0000313" key="2">
    <source>
        <dbReference type="EMBL" id="KAL2793498.1"/>
    </source>
</evidence>
<dbReference type="PANTHER" id="PTHR11374">
    <property type="entry name" value="UDP-GLUCOSE DEHYDROGENASE/UDP-MANNAC DEHYDROGENASE"/>
    <property type="match status" value="1"/>
</dbReference>
<dbReference type="Pfam" id="PF03721">
    <property type="entry name" value="UDPG_MGDP_dh_N"/>
    <property type="match status" value="2"/>
</dbReference>
<proteinExistence type="predicted"/>
<dbReference type="Gene3D" id="3.40.50.720">
    <property type="entry name" value="NAD(P)-binding Rossmann-like Domain"/>
    <property type="match status" value="2"/>
</dbReference>
<comment type="caution">
    <text evidence="2">The sequence shown here is derived from an EMBL/GenBank/DDBJ whole genome shotgun (WGS) entry which is preliminary data.</text>
</comment>
<gene>
    <name evidence="2" type="ORF">BJX66DRAFT_338815</name>
</gene>
<feature type="domain" description="UDP-glucose/GDP-mannose dehydrogenase N-terminal" evidence="1">
    <location>
        <begin position="144"/>
        <end position="261"/>
    </location>
</feature>